<dbReference type="InterPro" id="IPR036390">
    <property type="entry name" value="WH_DNA-bd_sf"/>
</dbReference>
<organism evidence="8 9">
    <name type="scientific">Hypsibius exemplaris</name>
    <name type="common">Freshwater tardigrade</name>
    <dbReference type="NCBI Taxonomy" id="2072580"/>
    <lineage>
        <taxon>Eukaryota</taxon>
        <taxon>Metazoa</taxon>
        <taxon>Ecdysozoa</taxon>
        <taxon>Tardigrada</taxon>
        <taxon>Eutardigrada</taxon>
        <taxon>Parachela</taxon>
        <taxon>Hypsibioidea</taxon>
        <taxon>Hypsibiidae</taxon>
        <taxon>Hypsibius</taxon>
    </lineage>
</organism>
<evidence type="ECO:0000313" key="8">
    <source>
        <dbReference type="EMBL" id="OQV20060.1"/>
    </source>
</evidence>
<comment type="caution">
    <text evidence="8">The sequence shown here is derived from an EMBL/GenBank/DDBJ whole genome shotgun (WGS) entry which is preliminary data.</text>
</comment>
<dbReference type="PANTHER" id="PTHR10015">
    <property type="entry name" value="HEAT SHOCK TRANSCRIPTION FACTOR"/>
    <property type="match status" value="1"/>
</dbReference>
<dbReference type="PANTHER" id="PTHR10015:SF465">
    <property type="entry name" value="HSF-TYPE DNA-BINDING DOMAIN-CONTAINING PROTEIN"/>
    <property type="match status" value="1"/>
</dbReference>
<feature type="compositionally biased region" description="Polar residues" evidence="6">
    <location>
        <begin position="189"/>
        <end position="199"/>
    </location>
</feature>
<reference evidence="9" key="1">
    <citation type="submission" date="2017-01" db="EMBL/GenBank/DDBJ databases">
        <title>Comparative genomics of anhydrobiosis in the tardigrade Hypsibius dujardini.</title>
        <authorList>
            <person name="Yoshida Y."/>
            <person name="Koutsovoulos G."/>
            <person name="Laetsch D."/>
            <person name="Stevens L."/>
            <person name="Kumar S."/>
            <person name="Horikawa D."/>
            <person name="Ishino K."/>
            <person name="Komine S."/>
            <person name="Tomita M."/>
            <person name="Blaxter M."/>
            <person name="Arakawa K."/>
        </authorList>
    </citation>
    <scope>NUCLEOTIDE SEQUENCE [LARGE SCALE GENOMIC DNA]</scope>
    <source>
        <strain evidence="9">Z151</strain>
    </source>
</reference>
<dbReference type="SUPFAM" id="SSF46785">
    <property type="entry name" value="Winged helix' DNA-binding domain"/>
    <property type="match status" value="1"/>
</dbReference>
<evidence type="ECO:0000256" key="3">
    <source>
        <dbReference type="ARBA" id="ARBA00023125"/>
    </source>
</evidence>
<keyword evidence="9" id="KW-1185">Reference proteome</keyword>
<evidence type="ECO:0000256" key="5">
    <source>
        <dbReference type="SAM" id="Coils"/>
    </source>
</evidence>
<dbReference type="AlphaFoldDB" id="A0A1W0WXX9"/>
<keyword evidence="3" id="KW-0238">DNA-binding</keyword>
<dbReference type="GO" id="GO:0005634">
    <property type="term" value="C:nucleus"/>
    <property type="evidence" value="ECO:0007669"/>
    <property type="project" value="UniProtKB-SubCell"/>
</dbReference>
<evidence type="ECO:0000259" key="7">
    <source>
        <dbReference type="Pfam" id="PF00447"/>
    </source>
</evidence>
<evidence type="ECO:0000256" key="2">
    <source>
        <dbReference type="ARBA" id="ARBA00006403"/>
    </source>
</evidence>
<dbReference type="GO" id="GO:0043565">
    <property type="term" value="F:sequence-specific DNA binding"/>
    <property type="evidence" value="ECO:0007669"/>
    <property type="project" value="InterPro"/>
</dbReference>
<name>A0A1W0WXX9_HYPEX</name>
<protein>
    <recommendedName>
        <fullName evidence="7">HSF-type DNA-binding domain-containing protein</fullName>
    </recommendedName>
</protein>
<dbReference type="OrthoDB" id="6418155at2759"/>
<evidence type="ECO:0000313" key="9">
    <source>
        <dbReference type="Proteomes" id="UP000192578"/>
    </source>
</evidence>
<sequence length="376" mass="43222">MVRNTYPHYLEDATRQRANMTMNLEQALTRLEEVCRERFEVRMEELIFPEKIWLINHTNLLSRFMTWGEDDGVTMINLDEFESELLANEGTIHLFKTGKLVSFIRQFNLYDFKKKSDVFVDVDGNGNQLRFGLYYHSFVRKERQDLLKQCVRKVVKRIGPSGSSHTKRTDVDSDSENYVQAKKRRRCESLSSTSTSTKQEGADSNDMDAFPEPGSPGSSSIRKLISTIPQELPVREWPTPSPSPPHPGPSPLRPLRPSGMRLRSSPTAPKNYAPVALTKQQKDSQRAYWVKRWLEMPEEWRIFPEAGEKEFSDVWMEDYAWNLDPMVVGELAALANCSAHAENIHTALTDEELGKWIGELDLETFPDLPAYSLMSL</sequence>
<comment type="subcellular location">
    <subcellularLocation>
        <location evidence="1">Nucleus</location>
    </subcellularLocation>
</comment>
<accession>A0A1W0WXX9</accession>
<proteinExistence type="inferred from homology"/>
<comment type="similarity">
    <text evidence="2">Belongs to the HSF family.</text>
</comment>
<feature type="domain" description="HSF-type DNA-binding" evidence="7">
    <location>
        <begin position="48"/>
        <end position="153"/>
    </location>
</feature>
<evidence type="ECO:0000256" key="6">
    <source>
        <dbReference type="SAM" id="MobiDB-lite"/>
    </source>
</evidence>
<dbReference type="Pfam" id="PF00447">
    <property type="entry name" value="HSF_DNA-bind"/>
    <property type="match status" value="1"/>
</dbReference>
<gene>
    <name evidence="8" type="ORF">BV898_05854</name>
</gene>
<keyword evidence="5" id="KW-0175">Coiled coil</keyword>
<feature type="region of interest" description="Disordered" evidence="6">
    <location>
        <begin position="158"/>
        <end position="221"/>
    </location>
</feature>
<dbReference type="Gene3D" id="1.10.10.10">
    <property type="entry name" value="Winged helix-like DNA-binding domain superfamily/Winged helix DNA-binding domain"/>
    <property type="match status" value="1"/>
</dbReference>
<evidence type="ECO:0000256" key="1">
    <source>
        <dbReference type="ARBA" id="ARBA00004123"/>
    </source>
</evidence>
<dbReference type="InterPro" id="IPR036388">
    <property type="entry name" value="WH-like_DNA-bd_sf"/>
</dbReference>
<feature type="compositionally biased region" description="Low complexity" evidence="6">
    <location>
        <begin position="255"/>
        <end position="266"/>
    </location>
</feature>
<feature type="coiled-coil region" evidence="5">
    <location>
        <begin position="10"/>
        <end position="37"/>
    </location>
</feature>
<feature type="region of interest" description="Disordered" evidence="6">
    <location>
        <begin position="234"/>
        <end position="272"/>
    </location>
</feature>
<dbReference type="Proteomes" id="UP000192578">
    <property type="component" value="Unassembled WGS sequence"/>
</dbReference>
<feature type="compositionally biased region" description="Pro residues" evidence="6">
    <location>
        <begin position="239"/>
        <end position="254"/>
    </location>
</feature>
<evidence type="ECO:0000256" key="4">
    <source>
        <dbReference type="ARBA" id="ARBA00023242"/>
    </source>
</evidence>
<dbReference type="InterPro" id="IPR000232">
    <property type="entry name" value="HSF_DNA-bd"/>
</dbReference>
<dbReference type="GO" id="GO:0003700">
    <property type="term" value="F:DNA-binding transcription factor activity"/>
    <property type="evidence" value="ECO:0007669"/>
    <property type="project" value="InterPro"/>
</dbReference>
<keyword evidence="4" id="KW-0539">Nucleus</keyword>
<dbReference type="EMBL" id="MTYJ01000033">
    <property type="protein sequence ID" value="OQV20060.1"/>
    <property type="molecule type" value="Genomic_DNA"/>
</dbReference>